<accession>A0A927BVG4</accession>
<keyword evidence="2" id="KW-1185">Reference proteome</keyword>
<name>A0A927BVG4_9BACL</name>
<dbReference type="Proteomes" id="UP000621560">
    <property type="component" value="Unassembled WGS sequence"/>
</dbReference>
<protein>
    <submittedName>
        <fullName evidence="1">Uncharacterized protein</fullName>
    </submittedName>
</protein>
<organism evidence="1 2">
    <name type="scientific">Paenibacillus sabuli</name>
    <dbReference type="NCBI Taxonomy" id="2772509"/>
    <lineage>
        <taxon>Bacteria</taxon>
        <taxon>Bacillati</taxon>
        <taxon>Bacillota</taxon>
        <taxon>Bacilli</taxon>
        <taxon>Bacillales</taxon>
        <taxon>Paenibacillaceae</taxon>
        <taxon>Paenibacillus</taxon>
    </lineage>
</organism>
<comment type="caution">
    <text evidence="1">The sequence shown here is derived from an EMBL/GenBank/DDBJ whole genome shotgun (WGS) entry which is preliminary data.</text>
</comment>
<dbReference type="RefSeq" id="WP_190918232.1">
    <property type="nucleotide sequence ID" value="NZ_JACXIZ010000020.1"/>
</dbReference>
<proteinExistence type="predicted"/>
<dbReference type="EMBL" id="JACXIZ010000020">
    <property type="protein sequence ID" value="MBD2846098.1"/>
    <property type="molecule type" value="Genomic_DNA"/>
</dbReference>
<dbReference type="AlphaFoldDB" id="A0A927BVG4"/>
<evidence type="ECO:0000313" key="2">
    <source>
        <dbReference type="Proteomes" id="UP000621560"/>
    </source>
</evidence>
<evidence type="ECO:0000313" key="1">
    <source>
        <dbReference type="EMBL" id="MBD2846098.1"/>
    </source>
</evidence>
<sequence length="265" mass="28190">MRIATTRCSLVLRLIDAVTGEPPGRRAPVRVAVQDLHTRRPIAKPGGWLAFTDLPSGQVRLQVESAAFLERVITVDIERLDPLHPIFTLVLYPRPDAALPAGTTALRSRLVDADGAPIVGAEVRGCLIEERAVRARLVQAAPAGAAAIDVTAIRGKLCPGDRYRIRARSDGAAQDVIVDESYPGGVFLRGPLSSPCERGSMLLPIACAITGPDGRFLLPLRQPLPALVTLDLEAGASNPLGRFELTEGRISGPDALVWPGSPDIS</sequence>
<gene>
    <name evidence="1" type="ORF">IDH44_12910</name>
</gene>
<reference evidence="1" key="1">
    <citation type="submission" date="2020-09" db="EMBL/GenBank/DDBJ databases">
        <title>A novel bacterium of genus Paenibacillus, isolated from South China Sea.</title>
        <authorList>
            <person name="Huang H."/>
            <person name="Mo K."/>
            <person name="Hu Y."/>
        </authorList>
    </citation>
    <scope>NUCLEOTIDE SEQUENCE</scope>
    <source>
        <strain evidence="1">IB182496</strain>
    </source>
</reference>